<gene>
    <name evidence="3" type="primary">ligD_2</name>
    <name evidence="3" type="ORF">GCM10009838_45120</name>
</gene>
<sequence>MHMAGGPPLWPGITARRAGPRSPGVRRRARPRSLRSMGSAEAHVEVSGRSVRISSPDKLLFPEAGVSKLDLATYYADLADAVFRGLADRPVALNRFPDGLGGGKSFYTKAAPKGMPDWAQTARVTFPSGRTGDEVCITEPATAVWTVQMGALELHPWPVRRADTDHPDELRIDLDPQPGTDFAEAVAVAGEAHALFEELGMRPFVKTSGGRGLHLLVRIEPRWTFVEARRAVIAFARELERRRPDRVTTSWWKEERGERIFIDFNQMARDRMTVAAYSPRARPEATVSMPVLWADLGDVEPGDFTVKTVPALVAAKGDADAEIDDVAHSLERLLEMADRDEKDRGLGDLPYPPDFPKMPGEPKRVQPSKARPSTDEEGSAS</sequence>
<feature type="compositionally biased region" description="Basic residues" evidence="1">
    <location>
        <begin position="24"/>
        <end position="33"/>
    </location>
</feature>
<feature type="region of interest" description="Disordered" evidence="1">
    <location>
        <begin position="338"/>
        <end position="381"/>
    </location>
</feature>
<evidence type="ECO:0000313" key="4">
    <source>
        <dbReference type="Proteomes" id="UP001499854"/>
    </source>
</evidence>
<feature type="region of interest" description="Disordered" evidence="1">
    <location>
        <begin position="1"/>
        <end position="41"/>
    </location>
</feature>
<proteinExistence type="predicted"/>
<dbReference type="EMBL" id="BAAAQM010000025">
    <property type="protein sequence ID" value="GAA1979120.1"/>
    <property type="molecule type" value="Genomic_DNA"/>
</dbReference>
<feature type="domain" description="DNA ligase D polymerase" evidence="2">
    <location>
        <begin position="68"/>
        <end position="318"/>
    </location>
</feature>
<evidence type="ECO:0000259" key="2">
    <source>
        <dbReference type="Pfam" id="PF21686"/>
    </source>
</evidence>
<evidence type="ECO:0000313" key="3">
    <source>
        <dbReference type="EMBL" id="GAA1979120.1"/>
    </source>
</evidence>
<dbReference type="NCBIfam" id="TIGR02778">
    <property type="entry name" value="ligD_pol"/>
    <property type="match status" value="1"/>
</dbReference>
<dbReference type="Proteomes" id="UP001499854">
    <property type="component" value="Unassembled WGS sequence"/>
</dbReference>
<organism evidence="3 4">
    <name type="scientific">Catenulispora subtropica</name>
    <dbReference type="NCBI Taxonomy" id="450798"/>
    <lineage>
        <taxon>Bacteria</taxon>
        <taxon>Bacillati</taxon>
        <taxon>Actinomycetota</taxon>
        <taxon>Actinomycetes</taxon>
        <taxon>Catenulisporales</taxon>
        <taxon>Catenulisporaceae</taxon>
        <taxon>Catenulispora</taxon>
    </lineage>
</organism>
<dbReference type="GO" id="GO:0016874">
    <property type="term" value="F:ligase activity"/>
    <property type="evidence" value="ECO:0007669"/>
    <property type="project" value="UniProtKB-KW"/>
</dbReference>
<dbReference type="PANTHER" id="PTHR42705:SF3">
    <property type="entry name" value="ATP-DEPENDENT DNA LIGASE"/>
    <property type="match status" value="1"/>
</dbReference>
<dbReference type="PANTHER" id="PTHR42705">
    <property type="entry name" value="BIFUNCTIONAL NON-HOMOLOGOUS END JOINING PROTEIN LIGD"/>
    <property type="match status" value="1"/>
</dbReference>
<dbReference type="Gene3D" id="3.90.920.10">
    <property type="entry name" value="DNA primase, PRIM domain"/>
    <property type="match status" value="1"/>
</dbReference>
<keyword evidence="4" id="KW-1185">Reference proteome</keyword>
<reference evidence="4" key="1">
    <citation type="journal article" date="2019" name="Int. J. Syst. Evol. Microbiol.">
        <title>The Global Catalogue of Microorganisms (GCM) 10K type strain sequencing project: providing services to taxonomists for standard genome sequencing and annotation.</title>
        <authorList>
            <consortium name="The Broad Institute Genomics Platform"/>
            <consortium name="The Broad Institute Genome Sequencing Center for Infectious Disease"/>
            <person name="Wu L."/>
            <person name="Ma J."/>
        </authorList>
    </citation>
    <scope>NUCLEOTIDE SEQUENCE [LARGE SCALE GENOMIC DNA]</scope>
    <source>
        <strain evidence="4">JCM 16013</strain>
    </source>
</reference>
<dbReference type="InterPro" id="IPR052171">
    <property type="entry name" value="NHEJ_LigD"/>
</dbReference>
<name>A0ABP5DIV1_9ACTN</name>
<dbReference type="InterPro" id="IPR014145">
    <property type="entry name" value="LigD_pol_dom"/>
</dbReference>
<protein>
    <submittedName>
        <fullName evidence="3">Non-homologous end-joining DNA ligase</fullName>
    </submittedName>
</protein>
<accession>A0ABP5DIV1</accession>
<keyword evidence="3" id="KW-0436">Ligase</keyword>
<comment type="caution">
    <text evidence="3">The sequence shown here is derived from an EMBL/GenBank/DDBJ whole genome shotgun (WGS) entry which is preliminary data.</text>
</comment>
<dbReference type="Pfam" id="PF21686">
    <property type="entry name" value="LigD_Prim-Pol"/>
    <property type="match status" value="1"/>
</dbReference>
<evidence type="ECO:0000256" key="1">
    <source>
        <dbReference type="SAM" id="MobiDB-lite"/>
    </source>
</evidence>